<dbReference type="AlphaFoldDB" id="A0A1G6VBF9"/>
<feature type="coiled-coil region" evidence="4">
    <location>
        <begin position="754"/>
        <end position="781"/>
    </location>
</feature>
<dbReference type="Pfam" id="PF13476">
    <property type="entry name" value="AAA_23"/>
    <property type="match status" value="1"/>
</dbReference>
<dbReference type="OrthoDB" id="9795626at2"/>
<accession>A0A1G6VBF9</accession>
<evidence type="ECO:0000256" key="2">
    <source>
        <dbReference type="ARBA" id="ARBA00011322"/>
    </source>
</evidence>
<keyword evidence="6" id="KW-0540">Nuclease</keyword>
<name>A0A1G6VBF9_9BACI</name>
<dbReference type="Proteomes" id="UP000198666">
    <property type="component" value="Unassembled WGS sequence"/>
</dbReference>
<feature type="coiled-coil region" evidence="4">
    <location>
        <begin position="446"/>
        <end position="507"/>
    </location>
</feature>
<feature type="coiled-coil region" evidence="4">
    <location>
        <begin position="614"/>
        <end position="707"/>
    </location>
</feature>
<dbReference type="PANTHER" id="PTHR32114">
    <property type="entry name" value="ABC TRANSPORTER ABCH.3"/>
    <property type="match status" value="1"/>
</dbReference>
<dbReference type="GO" id="GO:0006302">
    <property type="term" value="P:double-strand break repair"/>
    <property type="evidence" value="ECO:0007669"/>
    <property type="project" value="InterPro"/>
</dbReference>
<dbReference type="InterPro" id="IPR027417">
    <property type="entry name" value="P-loop_NTPase"/>
</dbReference>
<dbReference type="PANTHER" id="PTHR32114:SF2">
    <property type="entry name" value="ABC TRANSPORTER ABCH.3"/>
    <property type="match status" value="1"/>
</dbReference>
<keyword evidence="4" id="KW-0175">Coiled coil</keyword>
<dbReference type="EMBL" id="FMZB01000012">
    <property type="protein sequence ID" value="SDD50784.1"/>
    <property type="molecule type" value="Genomic_DNA"/>
</dbReference>
<evidence type="ECO:0000259" key="5">
    <source>
        <dbReference type="Pfam" id="PF13476"/>
    </source>
</evidence>
<reference evidence="7" key="1">
    <citation type="submission" date="2016-10" db="EMBL/GenBank/DDBJ databases">
        <authorList>
            <person name="Varghese N."/>
            <person name="Submissions S."/>
        </authorList>
    </citation>
    <scope>NUCLEOTIDE SEQUENCE [LARGE SCALE GENOMIC DNA]</scope>
    <source>
        <strain evidence="7">DSM 21620</strain>
    </source>
</reference>
<proteinExistence type="inferred from homology"/>
<sequence>MRAITLQMTAFGPYHKAQTIDFRELGAESIFLITGPTGAGKTTIFDAICYSLYGRASGSDRDQDSLRSHFAEPGETTEVRYRFALRGTEYEIIRYPKQQKKKERGEGFTDDPARAEFYEWKDGEKVLISSRVKEVNEAIEEKIGLDYEQFRKMIMIPQGEFRKLISENSKEREEILQRIFRTYFYERMTEALKDEAKQLKEKLQQTEWKEQQQISKIEWRTQAPAESDSVPETMQKLQLELEAITASIKEGEQELVKHKKNWQERQQQYYEAKQLLDTFKQLEQALVQKEQLEQKSPAIEQKKQQLVNMEQASRLLPYERQLAARKQEWQRQTKALQETKERKDLIEKQYITIKSSYTKAKEQEPKRLKRQEQLQLEKQQLEQWKEYEKRKLELVRIQKTLEDKQQRLLKLHDAHADKKTKQSKLEQDLSGEAALIQAFFEEQGTYEKLERQLEEAVRLKESFLQLQEMRTVYQQTKQLLLDKENDVRRLREEIAKMEEAQAAHHAAHLAGQLAEGEPCPVCGSSVHPSPAKITAHIQSFELLKQKRMMLDEAQRAYDEVQKRYVEAKSNGQAIRQVTDELYRNITGETSFDHTELEQLKTRIQTERDKTAASLRTKQAERKQFEQKKQMLDQLKQTLVQEEKAAEELQVELRKLEETYHRAEAEVSYQRKQLPEVLQDHAEWEQKIKQEEAAIEAAFRKWEELQHQYEEISRSKEQIAAALESTDKFTADLEQSYQQEEQTFLAKLGEAGFANTEAYRLAKGTEQEIKILQKEVDWYAQQRISVAEQIETLRKQTDQREKPELVVFEQAVTEAEQLVEAKNSSLNAAKSYASHHENIMASLSQLQEEAADQKAQYYDIGELANLAKGDNGLRLSFERYVLTSFLDEIILQANIRLEEMTDHRYQLKRSGQIAKRGAQSGLDLEVVDHHTGQERPVKTLSGGEGFKAALSLALGMSDVVQAHAGGVELETLFIDEGFGTLDEVSLEQAIDSLKGLQASNRVLGIISHVPQLKEEIHTKLQIDTSPKGSSAKFIFQ</sequence>
<keyword evidence="7" id="KW-1185">Reference proteome</keyword>
<keyword evidence="6" id="KW-0269">Exonuclease</keyword>
<feature type="coiled-coil region" evidence="4">
    <location>
        <begin position="185"/>
        <end position="339"/>
    </location>
</feature>
<feature type="domain" description="Rad50/SbcC-type AAA" evidence="5">
    <location>
        <begin position="6"/>
        <end position="217"/>
    </location>
</feature>
<dbReference type="GO" id="GO:0016887">
    <property type="term" value="F:ATP hydrolysis activity"/>
    <property type="evidence" value="ECO:0007669"/>
    <property type="project" value="InterPro"/>
</dbReference>
<organism evidence="6 7">
    <name type="scientific">Terribacillus halophilus</name>
    <dbReference type="NCBI Taxonomy" id="361279"/>
    <lineage>
        <taxon>Bacteria</taxon>
        <taxon>Bacillati</taxon>
        <taxon>Bacillota</taxon>
        <taxon>Bacilli</taxon>
        <taxon>Bacillales</taxon>
        <taxon>Bacillaceae</taxon>
        <taxon>Terribacillus</taxon>
    </lineage>
</organism>
<dbReference type="Pfam" id="PF13558">
    <property type="entry name" value="SbcC_Walker_B"/>
    <property type="match status" value="1"/>
</dbReference>
<dbReference type="SUPFAM" id="SSF52540">
    <property type="entry name" value="P-loop containing nucleoside triphosphate hydrolases"/>
    <property type="match status" value="2"/>
</dbReference>
<comment type="similarity">
    <text evidence="1">Belongs to the SMC family. SbcC subfamily.</text>
</comment>
<evidence type="ECO:0000313" key="7">
    <source>
        <dbReference type="Proteomes" id="UP000198666"/>
    </source>
</evidence>
<dbReference type="InterPro" id="IPR038729">
    <property type="entry name" value="Rad50/SbcC_AAA"/>
</dbReference>
<dbReference type="RefSeq" id="WP_093728414.1">
    <property type="nucleotide sequence ID" value="NZ_FMZB01000012.1"/>
</dbReference>
<comment type="subunit">
    <text evidence="2">Heterodimer of SbcC and SbcD.</text>
</comment>
<keyword evidence="6" id="KW-0378">Hydrolase</keyword>
<dbReference type="GO" id="GO:0004527">
    <property type="term" value="F:exonuclease activity"/>
    <property type="evidence" value="ECO:0007669"/>
    <property type="project" value="UniProtKB-KW"/>
</dbReference>
<dbReference type="STRING" id="361279.SAMN05421663_11229"/>
<evidence type="ECO:0000256" key="4">
    <source>
        <dbReference type="SAM" id="Coils"/>
    </source>
</evidence>
<evidence type="ECO:0000313" key="6">
    <source>
        <dbReference type="EMBL" id="SDD50784.1"/>
    </source>
</evidence>
<protein>
    <recommendedName>
        <fullName evidence="3">Nuclease SbcCD subunit C</fullName>
    </recommendedName>
</protein>
<feature type="coiled-coil region" evidence="4">
    <location>
        <begin position="543"/>
        <end position="570"/>
    </location>
</feature>
<gene>
    <name evidence="6" type="ORF">SAMN05421663_11229</name>
</gene>
<evidence type="ECO:0000256" key="3">
    <source>
        <dbReference type="ARBA" id="ARBA00013368"/>
    </source>
</evidence>
<evidence type="ECO:0000256" key="1">
    <source>
        <dbReference type="ARBA" id="ARBA00006930"/>
    </source>
</evidence>
<dbReference type="Gene3D" id="3.40.50.300">
    <property type="entry name" value="P-loop containing nucleotide triphosphate hydrolases"/>
    <property type="match status" value="2"/>
</dbReference>